<feature type="domain" description="Retrotransposon gag" evidence="3">
    <location>
        <begin position="35"/>
        <end position="102"/>
    </location>
</feature>
<keyword evidence="2" id="KW-0812">Transmembrane</keyword>
<keyword evidence="2" id="KW-1133">Transmembrane helix</keyword>
<dbReference type="PANTHER" id="PTHR33223:SF10">
    <property type="entry name" value="AMINOTRANSFERASE-LIKE PLANT MOBILE DOMAIN-CONTAINING PROTEIN"/>
    <property type="match status" value="1"/>
</dbReference>
<feature type="region of interest" description="Disordered" evidence="1">
    <location>
        <begin position="144"/>
        <end position="165"/>
    </location>
</feature>
<evidence type="ECO:0000259" key="3">
    <source>
        <dbReference type="Pfam" id="PF03732"/>
    </source>
</evidence>
<gene>
    <name evidence="4" type="ORF">CR513_02279</name>
</gene>
<feature type="non-terminal residue" evidence="4">
    <location>
        <position position="1"/>
    </location>
</feature>
<sequence>MEPFDGMQDPHTHLQAFQTEMYISGGDDRLSCKLTFGDLATSFASQFAANKTKCLEVVDLFDIKQSKGKTFKNYLARFNNATVRVNDPDQKFFVKAFEKGLRVGQFSDSLALRKPLIMEEIRARAKKHIEVEEDQADRLEVVKQPRTEGREQVPEQTKGLPPDVNPLREKRTQILHEIYHTNLLKHPRDVKGRRRLGPNTQEWCEFHRTYSHATEDCQNLREEIGRLIQEGHSVLGGGCRFPDICYKIGLGLFRPTLVGSFLHPTGRVRSTSGFAFSSSPPGLEGIVSSSFSFSKWGSSSMYDIRIGASVLGVLLVFYCVGLELAAAPAFVHN</sequence>
<dbReference type="AlphaFoldDB" id="A0A371ICS5"/>
<evidence type="ECO:0000256" key="1">
    <source>
        <dbReference type="SAM" id="MobiDB-lite"/>
    </source>
</evidence>
<dbReference type="Pfam" id="PF03732">
    <property type="entry name" value="Retrotrans_gag"/>
    <property type="match status" value="1"/>
</dbReference>
<comment type="caution">
    <text evidence="4">The sequence shown here is derived from an EMBL/GenBank/DDBJ whole genome shotgun (WGS) entry which is preliminary data.</text>
</comment>
<accession>A0A371ICS5</accession>
<feature type="compositionally biased region" description="Basic and acidic residues" evidence="1">
    <location>
        <begin position="144"/>
        <end position="153"/>
    </location>
</feature>
<protein>
    <recommendedName>
        <fullName evidence="3">Retrotransposon gag domain-containing protein</fullName>
    </recommendedName>
</protein>
<evidence type="ECO:0000313" key="5">
    <source>
        <dbReference type="Proteomes" id="UP000257109"/>
    </source>
</evidence>
<keyword evidence="5" id="KW-1185">Reference proteome</keyword>
<reference evidence="4" key="1">
    <citation type="submission" date="2018-05" db="EMBL/GenBank/DDBJ databases">
        <title>Draft genome of Mucuna pruriens seed.</title>
        <authorList>
            <person name="Nnadi N.E."/>
            <person name="Vos R."/>
            <person name="Hasami M.H."/>
            <person name="Devisetty U.K."/>
            <person name="Aguiy J.C."/>
        </authorList>
    </citation>
    <scope>NUCLEOTIDE SEQUENCE [LARGE SCALE GENOMIC DNA]</scope>
    <source>
        <strain evidence="4">JCA_2017</strain>
    </source>
</reference>
<dbReference type="PANTHER" id="PTHR33223">
    <property type="entry name" value="CCHC-TYPE DOMAIN-CONTAINING PROTEIN"/>
    <property type="match status" value="1"/>
</dbReference>
<keyword evidence="2" id="KW-0472">Membrane</keyword>
<evidence type="ECO:0000313" key="4">
    <source>
        <dbReference type="EMBL" id="RDY12852.1"/>
    </source>
</evidence>
<name>A0A371ICS5_MUCPR</name>
<dbReference type="EMBL" id="QJKJ01000393">
    <property type="protein sequence ID" value="RDY12852.1"/>
    <property type="molecule type" value="Genomic_DNA"/>
</dbReference>
<dbReference type="Proteomes" id="UP000257109">
    <property type="component" value="Unassembled WGS sequence"/>
</dbReference>
<organism evidence="4 5">
    <name type="scientific">Mucuna pruriens</name>
    <name type="common">Velvet bean</name>
    <name type="synonym">Dolichos pruriens</name>
    <dbReference type="NCBI Taxonomy" id="157652"/>
    <lineage>
        <taxon>Eukaryota</taxon>
        <taxon>Viridiplantae</taxon>
        <taxon>Streptophyta</taxon>
        <taxon>Embryophyta</taxon>
        <taxon>Tracheophyta</taxon>
        <taxon>Spermatophyta</taxon>
        <taxon>Magnoliopsida</taxon>
        <taxon>eudicotyledons</taxon>
        <taxon>Gunneridae</taxon>
        <taxon>Pentapetalae</taxon>
        <taxon>rosids</taxon>
        <taxon>fabids</taxon>
        <taxon>Fabales</taxon>
        <taxon>Fabaceae</taxon>
        <taxon>Papilionoideae</taxon>
        <taxon>50 kb inversion clade</taxon>
        <taxon>NPAAA clade</taxon>
        <taxon>indigoferoid/millettioid clade</taxon>
        <taxon>Phaseoleae</taxon>
        <taxon>Mucuna</taxon>
    </lineage>
</organism>
<dbReference type="InterPro" id="IPR005162">
    <property type="entry name" value="Retrotrans_gag_dom"/>
</dbReference>
<proteinExistence type="predicted"/>
<evidence type="ECO:0000256" key="2">
    <source>
        <dbReference type="SAM" id="Phobius"/>
    </source>
</evidence>
<feature type="transmembrane region" description="Helical" evidence="2">
    <location>
        <begin position="306"/>
        <end position="331"/>
    </location>
</feature>
<dbReference type="OrthoDB" id="1434155at2759"/>